<name>A0A1E5IS81_SHECO</name>
<dbReference type="STRING" id="23.BEL05_14055"/>
<reference evidence="1 2" key="1">
    <citation type="submission" date="2016-07" db="EMBL/GenBank/DDBJ databases">
        <title>Whole-genome of two Shewanella species isolated from a digestive organ of sea cucumber Apostichopus japonicus Selenka 1867.</title>
        <authorList>
            <person name="Hong H.-H."/>
            <person name="Choi H."/>
            <person name="Cheon S."/>
            <person name="Oh J.-S."/>
            <person name="Lee H.-G."/>
            <person name="Park C."/>
        </authorList>
    </citation>
    <scope>NUCLEOTIDE SEQUENCE [LARGE SCALE GENOMIC DNA]</scope>
    <source>
        <strain evidence="1 2">CSB03KR</strain>
    </source>
</reference>
<organism evidence="1 2">
    <name type="scientific">Shewanella colwelliana</name>
    <name type="common">Alteromonas colwelliana</name>
    <dbReference type="NCBI Taxonomy" id="23"/>
    <lineage>
        <taxon>Bacteria</taxon>
        <taxon>Pseudomonadati</taxon>
        <taxon>Pseudomonadota</taxon>
        <taxon>Gammaproteobacteria</taxon>
        <taxon>Alteromonadales</taxon>
        <taxon>Shewanellaceae</taxon>
        <taxon>Shewanella</taxon>
    </lineage>
</organism>
<dbReference type="RefSeq" id="WP_069671540.1">
    <property type="nucleotide sequence ID" value="NZ_MCBT01000043.1"/>
</dbReference>
<dbReference type="Proteomes" id="UP000095230">
    <property type="component" value="Unassembled WGS sequence"/>
</dbReference>
<accession>A0A1E5IS81</accession>
<dbReference type="SUPFAM" id="SSF53067">
    <property type="entry name" value="Actin-like ATPase domain"/>
    <property type="match status" value="1"/>
</dbReference>
<dbReference type="AlphaFoldDB" id="A0A1E5IS81"/>
<evidence type="ECO:0000313" key="2">
    <source>
        <dbReference type="Proteomes" id="UP000095230"/>
    </source>
</evidence>
<sequence length="294" mass="32750">MENSLWNKIAFWQKTQSKVDLGVYLSADELTVFEPSAQPSHMKIAFEQHDWHSAFSQLSRELSGANLQIVLSSDYYQLLVVDKPAVEEAEMTQALQWAIKDMVSVPVTELHLDYFETPQSTANKLTVVVVERTLLSNMVTVAEQLDVTIAGISIEEMAISNLSKDAHQAKLVLCHKPGSELMLTVIKQGQLFMQRSVRGFSQIDTVAAAELSFGVADNLSLELQRSMDYFESQLRQAPVTSIELLMGGAREELAKLLSTNFNQQVNVVECQSVADKLSELAYLEFSLSVQEEAA</sequence>
<dbReference type="InterPro" id="IPR043129">
    <property type="entry name" value="ATPase_NBD"/>
</dbReference>
<dbReference type="EMBL" id="MCBT01000043">
    <property type="protein sequence ID" value="OEG73385.1"/>
    <property type="molecule type" value="Genomic_DNA"/>
</dbReference>
<dbReference type="Gene3D" id="3.30.420.380">
    <property type="match status" value="1"/>
</dbReference>
<proteinExistence type="predicted"/>
<dbReference type="OrthoDB" id="5296002at2"/>
<gene>
    <name evidence="1" type="ORF">BEL05_14055</name>
</gene>
<protein>
    <submittedName>
        <fullName evidence="1">MSHA biogenesis protein MshI</fullName>
    </submittedName>
</protein>
<comment type="caution">
    <text evidence="1">The sequence shown here is derived from an EMBL/GenBank/DDBJ whole genome shotgun (WGS) entry which is preliminary data.</text>
</comment>
<evidence type="ECO:0000313" key="1">
    <source>
        <dbReference type="EMBL" id="OEG73385.1"/>
    </source>
</evidence>